<evidence type="ECO:0000313" key="3">
    <source>
        <dbReference type="Proteomes" id="UP000030765"/>
    </source>
</evidence>
<keyword evidence="3" id="KW-1185">Reference proteome</keyword>
<accession>A0A084WMF2</accession>
<dbReference type="VEuPathDB" id="VectorBase:ASIC019871"/>
<proteinExistence type="predicted"/>
<sequence>MMSKAQSERFPPSRKFERECRHLPPRVGSLKPVTCGHRCWWRLIMDDAGCDGACEMEIGKRFVIDDANHAKLVPSMISCSAERGVGSAQSLSVMALAAGRSLLRGKRLIIRTPVGVLAPLLRNV</sequence>
<reference evidence="1 3" key="1">
    <citation type="journal article" date="2014" name="BMC Genomics">
        <title>Genome sequence of Anopheles sinensis provides insight into genetics basis of mosquito competence for malaria parasites.</title>
        <authorList>
            <person name="Zhou D."/>
            <person name="Zhang D."/>
            <person name="Ding G."/>
            <person name="Shi L."/>
            <person name="Hou Q."/>
            <person name="Ye Y."/>
            <person name="Xu Y."/>
            <person name="Zhou H."/>
            <person name="Xiong C."/>
            <person name="Li S."/>
            <person name="Yu J."/>
            <person name="Hong S."/>
            <person name="Yu X."/>
            <person name="Zou P."/>
            <person name="Chen C."/>
            <person name="Chang X."/>
            <person name="Wang W."/>
            <person name="Lv Y."/>
            <person name="Sun Y."/>
            <person name="Ma L."/>
            <person name="Shen B."/>
            <person name="Zhu C."/>
        </authorList>
    </citation>
    <scope>NUCLEOTIDE SEQUENCE [LARGE SCALE GENOMIC DNA]</scope>
</reference>
<evidence type="ECO:0000313" key="2">
    <source>
        <dbReference type="EnsemblMetazoa" id="ASIC019871-PA"/>
    </source>
</evidence>
<evidence type="ECO:0000313" key="1">
    <source>
        <dbReference type="EMBL" id="KFB51396.1"/>
    </source>
</evidence>
<gene>
    <name evidence="1" type="ORF">ZHAS_00019871</name>
</gene>
<reference evidence="2" key="2">
    <citation type="submission" date="2020-05" db="UniProtKB">
        <authorList>
            <consortium name="EnsemblMetazoa"/>
        </authorList>
    </citation>
    <scope>IDENTIFICATION</scope>
</reference>
<dbReference type="EMBL" id="ATLV01024427">
    <property type="status" value="NOT_ANNOTATED_CDS"/>
    <property type="molecule type" value="Genomic_DNA"/>
</dbReference>
<name>A0A084WMF2_ANOSI</name>
<dbReference type="Proteomes" id="UP000030765">
    <property type="component" value="Unassembled WGS sequence"/>
</dbReference>
<dbReference type="AlphaFoldDB" id="A0A084WMF2"/>
<protein>
    <submittedName>
        <fullName evidence="1 2">Uncharacterized protein</fullName>
    </submittedName>
</protein>
<organism evidence="1">
    <name type="scientific">Anopheles sinensis</name>
    <name type="common">Mosquito</name>
    <dbReference type="NCBI Taxonomy" id="74873"/>
    <lineage>
        <taxon>Eukaryota</taxon>
        <taxon>Metazoa</taxon>
        <taxon>Ecdysozoa</taxon>
        <taxon>Arthropoda</taxon>
        <taxon>Hexapoda</taxon>
        <taxon>Insecta</taxon>
        <taxon>Pterygota</taxon>
        <taxon>Neoptera</taxon>
        <taxon>Endopterygota</taxon>
        <taxon>Diptera</taxon>
        <taxon>Nematocera</taxon>
        <taxon>Culicoidea</taxon>
        <taxon>Culicidae</taxon>
        <taxon>Anophelinae</taxon>
        <taxon>Anopheles</taxon>
    </lineage>
</organism>
<dbReference type="EMBL" id="KE525352">
    <property type="protein sequence ID" value="KFB51396.1"/>
    <property type="molecule type" value="Genomic_DNA"/>
</dbReference>
<dbReference type="EnsemblMetazoa" id="ASIC019871-RA">
    <property type="protein sequence ID" value="ASIC019871-PA"/>
    <property type="gene ID" value="ASIC019871"/>
</dbReference>